<organism evidence="5 6">
    <name type="scientific">Shigella boydii</name>
    <dbReference type="NCBI Taxonomy" id="621"/>
    <lineage>
        <taxon>Bacteria</taxon>
        <taxon>Pseudomonadati</taxon>
        <taxon>Pseudomonadota</taxon>
        <taxon>Gammaproteobacteria</taxon>
        <taxon>Enterobacterales</taxon>
        <taxon>Enterobacteriaceae</taxon>
        <taxon>Shigella</taxon>
    </lineage>
</organism>
<reference evidence="5 6" key="1">
    <citation type="submission" date="2018-06" db="EMBL/GenBank/DDBJ databases">
        <authorList>
            <consortium name="Pathogen Informatics"/>
            <person name="Doyle S."/>
        </authorList>
    </citation>
    <scope>NUCLEOTIDE SEQUENCE [LARGE SCALE GENOMIC DNA]</scope>
    <source>
        <strain evidence="5 6">NCTC8576</strain>
    </source>
</reference>
<feature type="transmembrane region" description="Helical" evidence="4">
    <location>
        <begin position="64"/>
        <end position="83"/>
    </location>
</feature>
<proteinExistence type="predicted"/>
<dbReference type="PANTHER" id="PTHR43045:SF1">
    <property type="entry name" value="SHIKIMATE TRANSPORTER"/>
    <property type="match status" value="1"/>
</dbReference>
<name>A0A2X2HL24_SHIBO</name>
<evidence type="ECO:0000313" key="6">
    <source>
        <dbReference type="Proteomes" id="UP000251799"/>
    </source>
</evidence>
<sequence>MILGYNLGPTMMFAVQPTLFTRMFGTKVRYTGLSFAYQFSAILGGLSPLIASSLLALGGGKPWYVALFLFAVSVLSFVCVWLIEPTDEQETASYRYIREQSHEN</sequence>
<keyword evidence="4" id="KW-0472">Membrane</keyword>
<dbReference type="InterPro" id="IPR036259">
    <property type="entry name" value="MFS_trans_sf"/>
</dbReference>
<feature type="transmembrane region" description="Helical" evidence="4">
    <location>
        <begin position="35"/>
        <end position="57"/>
    </location>
</feature>
<evidence type="ECO:0000256" key="3">
    <source>
        <dbReference type="ARBA" id="ARBA00022475"/>
    </source>
</evidence>
<protein>
    <submittedName>
        <fullName evidence="5">Major facilitator family transporter</fullName>
    </submittedName>
</protein>
<dbReference type="Proteomes" id="UP000251799">
    <property type="component" value="Unassembled WGS sequence"/>
</dbReference>
<dbReference type="PANTHER" id="PTHR43045">
    <property type="entry name" value="SHIKIMATE TRANSPORTER"/>
    <property type="match status" value="1"/>
</dbReference>
<evidence type="ECO:0000313" key="5">
    <source>
        <dbReference type="EMBL" id="SPZ72996.1"/>
    </source>
</evidence>
<dbReference type="SUPFAM" id="SSF103473">
    <property type="entry name" value="MFS general substrate transporter"/>
    <property type="match status" value="1"/>
</dbReference>
<evidence type="ECO:0000256" key="2">
    <source>
        <dbReference type="ARBA" id="ARBA00022448"/>
    </source>
</evidence>
<keyword evidence="4" id="KW-0812">Transmembrane</keyword>
<dbReference type="EMBL" id="UAUR01000003">
    <property type="protein sequence ID" value="SPZ72996.1"/>
    <property type="molecule type" value="Genomic_DNA"/>
</dbReference>
<accession>A0A2X2HL24</accession>
<keyword evidence="4" id="KW-1133">Transmembrane helix</keyword>
<comment type="subcellular location">
    <subcellularLocation>
        <location evidence="1">Cell membrane</location>
        <topology evidence="1">Multi-pass membrane protein</topology>
    </subcellularLocation>
</comment>
<keyword evidence="3" id="KW-1003">Cell membrane</keyword>
<gene>
    <name evidence="5" type="ORF">NCTC8576_02638</name>
</gene>
<dbReference type="Gene3D" id="1.20.1250.20">
    <property type="entry name" value="MFS general substrate transporter like domains"/>
    <property type="match status" value="1"/>
</dbReference>
<dbReference type="GO" id="GO:0005886">
    <property type="term" value="C:plasma membrane"/>
    <property type="evidence" value="ECO:0007669"/>
    <property type="project" value="UniProtKB-SubCell"/>
</dbReference>
<evidence type="ECO:0000256" key="1">
    <source>
        <dbReference type="ARBA" id="ARBA00004651"/>
    </source>
</evidence>
<evidence type="ECO:0000256" key="4">
    <source>
        <dbReference type="SAM" id="Phobius"/>
    </source>
</evidence>
<dbReference type="AlphaFoldDB" id="A0A2X2HL24"/>
<keyword evidence="2" id="KW-0813">Transport</keyword>